<evidence type="ECO:0000256" key="10">
    <source>
        <dbReference type="ARBA" id="ARBA00023065"/>
    </source>
</evidence>
<evidence type="ECO:0000256" key="5">
    <source>
        <dbReference type="ARBA" id="ARBA00022519"/>
    </source>
</evidence>
<dbReference type="InterPro" id="IPR006037">
    <property type="entry name" value="RCK_C"/>
</dbReference>
<dbReference type="SUPFAM" id="SSF56176">
    <property type="entry name" value="FAD-binding/transporter-associated domain-like"/>
    <property type="match status" value="1"/>
</dbReference>
<dbReference type="SMART" id="SM01091">
    <property type="entry name" value="CorC_HlyC"/>
    <property type="match status" value="1"/>
</dbReference>
<dbReference type="Pfam" id="PF03471">
    <property type="entry name" value="CorC_HlyC"/>
    <property type="match status" value="1"/>
</dbReference>
<dbReference type="Proteomes" id="UP000050490">
    <property type="component" value="Unassembled WGS sequence"/>
</dbReference>
<dbReference type="GO" id="GO:0050660">
    <property type="term" value="F:flavin adenine dinucleotide binding"/>
    <property type="evidence" value="ECO:0007669"/>
    <property type="project" value="InterPro"/>
</dbReference>
<sequence length="645" mass="68901">MRHIRLCRPQDCDESRALERRICVIRRKLIFDSQAIQQVKSLGTRTAWSVFAPLASIQFFYGVPPLDATTINSLFLIGALLVAASILVSSLSSRLGIPILVIILAVGMVAGVDGGGIIFDNYATAYLVGNLALAVILLDGGLRTRVASFRVALWPALSLATVGVLITTVLTGMVAAWLFNLSVIQGLLIGAIVGSTDAAAVFSLLGGKGLNERVTASLEIESGSNDPMAVFLTVTLIGMLASGQTGLHWGLLGHLIQEFGIGSFIGLGGGWILLQLVNRINLAAGLYPILVIAGGLAIFALTNAIHGSGFLAVYLCGLVLGNRPIRSRHGILHMLDGMAWLAQIGMFLVLGLLVTPHDLLPIAIPALGLALWMILVARPLSVMVGLLPFKAFHGREKAFIAWVGLRGAVPIILAVFPLMAGLPNAQLYFNLAFFIVLVSLLLQGTSLPWVAKLLKVTVPPDPAPISRAALEVHVTSEWELFVYRLGAEKWCIGAALRELKMPEGTRIAALFRGQQLLHPSGSTTLEVGDLLCVIGHEHDLPALGKLFSQAPQRGLDLRFFGDFVLEGDARLGEVAALYGLKLDGIDPGMPLSQFIVQKNRGEPVVGDQIEWNGTIWTVAVMDGNKIQKVGVKFPEGTRPGPGLFL</sequence>
<comment type="caution">
    <text evidence="14">The sequence shown here is derived from an EMBL/GenBank/DDBJ whole genome shotgun (WGS) entry which is preliminary data.</text>
</comment>
<keyword evidence="5" id="KW-0997">Cell inner membrane</keyword>
<evidence type="ECO:0000256" key="2">
    <source>
        <dbReference type="ARBA" id="ARBA00022448"/>
    </source>
</evidence>
<keyword evidence="11 12" id="KW-0472">Membrane</keyword>
<feature type="transmembrane region" description="Helical" evidence="12">
    <location>
        <begin position="154"/>
        <end position="178"/>
    </location>
</feature>
<dbReference type="InterPro" id="IPR016169">
    <property type="entry name" value="FAD-bd_PCMH_sub2"/>
</dbReference>
<dbReference type="SUPFAM" id="SSF116726">
    <property type="entry name" value="TrkA C-terminal domain-like"/>
    <property type="match status" value="1"/>
</dbReference>
<evidence type="ECO:0000256" key="7">
    <source>
        <dbReference type="ARBA" id="ARBA00022692"/>
    </source>
</evidence>
<feature type="transmembrane region" description="Helical" evidence="12">
    <location>
        <begin position="69"/>
        <end position="88"/>
    </location>
</feature>
<keyword evidence="7 12" id="KW-0812">Transmembrane</keyword>
<gene>
    <name evidence="12" type="primary">nhaP2</name>
    <name evidence="14" type="ORF">ALO70_05166</name>
</gene>
<reference evidence="14 15" key="1">
    <citation type="submission" date="2015-09" db="EMBL/GenBank/DDBJ databases">
        <title>Genome announcement of multiple Pseudomonas syringae strains.</title>
        <authorList>
            <person name="Thakur S."/>
            <person name="Wang P.W."/>
            <person name="Gong Y."/>
            <person name="Weir B.S."/>
            <person name="Guttman D.S."/>
        </authorList>
    </citation>
    <scope>NUCLEOTIDE SEQUENCE [LARGE SCALE GENOMIC DNA]</scope>
    <source>
        <strain evidence="14 15">ICMP4455</strain>
    </source>
</reference>
<keyword evidence="4 12" id="KW-1003">Cell membrane</keyword>
<dbReference type="NCBIfam" id="NF003714">
    <property type="entry name" value="PRK05326.1-1"/>
    <property type="match status" value="1"/>
</dbReference>
<evidence type="ECO:0000256" key="12">
    <source>
        <dbReference type="HAMAP-Rule" id="MF_01075"/>
    </source>
</evidence>
<feature type="transmembrane region" description="Helical" evidence="12">
    <location>
        <begin position="281"/>
        <end position="301"/>
    </location>
</feature>
<evidence type="ECO:0000256" key="4">
    <source>
        <dbReference type="ARBA" id="ARBA00022475"/>
    </source>
</evidence>
<evidence type="ECO:0000256" key="8">
    <source>
        <dbReference type="ARBA" id="ARBA00022958"/>
    </source>
</evidence>
<dbReference type="Pfam" id="PF00999">
    <property type="entry name" value="Na_H_Exchanger"/>
    <property type="match status" value="1"/>
</dbReference>
<dbReference type="HAMAP" id="MF_01075">
    <property type="entry name" value="NhaP2"/>
    <property type="match status" value="1"/>
</dbReference>
<protein>
    <recommendedName>
        <fullName evidence="12">K(+)/H(+) antiporter NhaP2</fullName>
    </recommendedName>
    <alternativeName>
        <fullName evidence="12">Potassium/proton antiporter NhaP2</fullName>
    </alternativeName>
</protein>
<dbReference type="GO" id="GO:0005886">
    <property type="term" value="C:plasma membrane"/>
    <property type="evidence" value="ECO:0007669"/>
    <property type="project" value="UniProtKB-SubCell"/>
</dbReference>
<dbReference type="Pfam" id="PF02080">
    <property type="entry name" value="TrkA_C"/>
    <property type="match status" value="1"/>
</dbReference>
<dbReference type="GO" id="GO:0006884">
    <property type="term" value="P:cell volume homeostasis"/>
    <property type="evidence" value="ECO:0007669"/>
    <property type="project" value="InterPro"/>
</dbReference>
<accession>A0A0P9QFY3</accession>
<dbReference type="AlphaFoldDB" id="A0A0P9QFY3"/>
<evidence type="ECO:0000256" key="9">
    <source>
        <dbReference type="ARBA" id="ARBA00022989"/>
    </source>
</evidence>
<evidence type="ECO:0000259" key="13">
    <source>
        <dbReference type="PROSITE" id="PS51202"/>
    </source>
</evidence>
<organism evidence="14 15">
    <name type="scientific">Pseudomonas amygdali pv. eriobotryae</name>
    <dbReference type="NCBI Taxonomy" id="129137"/>
    <lineage>
        <taxon>Bacteria</taxon>
        <taxon>Pseudomonadati</taxon>
        <taxon>Pseudomonadota</taxon>
        <taxon>Gammaproteobacteria</taxon>
        <taxon>Pseudomonadales</taxon>
        <taxon>Pseudomonadaceae</taxon>
        <taxon>Pseudomonas</taxon>
        <taxon>Pseudomonas amygdali</taxon>
    </lineage>
</organism>
<evidence type="ECO:0000256" key="11">
    <source>
        <dbReference type="ARBA" id="ARBA00023136"/>
    </source>
</evidence>
<feature type="transmembrane region" description="Helical" evidence="12">
    <location>
        <begin position="399"/>
        <end position="419"/>
    </location>
</feature>
<keyword evidence="10 12" id="KW-0406">Ion transport</keyword>
<evidence type="ECO:0000256" key="1">
    <source>
        <dbReference type="ARBA" id="ARBA00004651"/>
    </source>
</evidence>
<dbReference type="Gene3D" id="3.30.70.1450">
    <property type="entry name" value="Regulator of K+ conductance, C-terminal domain"/>
    <property type="match status" value="1"/>
</dbReference>
<dbReference type="InterPro" id="IPR023729">
    <property type="entry name" value="NhaP2"/>
</dbReference>
<comment type="subcellular location">
    <subcellularLocation>
        <location evidence="1 12">Cell membrane</location>
        <topology evidence="1 12">Multi-pass membrane protein</topology>
    </subcellularLocation>
</comment>
<keyword evidence="6 12" id="KW-0633">Potassium transport</keyword>
<feature type="transmembrane region" description="Helical" evidence="12">
    <location>
        <begin position="362"/>
        <end position="387"/>
    </location>
</feature>
<feature type="transmembrane region" description="Helical" evidence="12">
    <location>
        <begin position="95"/>
        <end position="119"/>
    </location>
</feature>
<evidence type="ECO:0000313" key="15">
    <source>
        <dbReference type="Proteomes" id="UP000050490"/>
    </source>
</evidence>
<feature type="transmembrane region" description="Helical" evidence="12">
    <location>
        <begin position="425"/>
        <end position="442"/>
    </location>
</feature>
<keyword evidence="3 12" id="KW-0050">Antiport</keyword>
<dbReference type="NCBIfam" id="NF003715">
    <property type="entry name" value="PRK05326.1-2"/>
    <property type="match status" value="1"/>
</dbReference>
<dbReference type="PATRIC" id="fig|129137.4.peg.3499"/>
<feature type="transmembrane region" description="Helical" evidence="12">
    <location>
        <begin position="125"/>
        <end position="142"/>
    </location>
</feature>
<comment type="catalytic activity">
    <reaction evidence="12">
        <text>K(+)(in) + H(+)(out) = K(+)(out) + H(+)(in)</text>
        <dbReference type="Rhea" id="RHEA:29467"/>
        <dbReference type="ChEBI" id="CHEBI:15378"/>
        <dbReference type="ChEBI" id="CHEBI:29103"/>
    </reaction>
</comment>
<dbReference type="InterPro" id="IPR036721">
    <property type="entry name" value="RCK_C_sf"/>
</dbReference>
<feature type="domain" description="RCK C-terminal" evidence="13">
    <location>
        <begin position="467"/>
        <end position="549"/>
    </location>
</feature>
<comment type="function">
    <text evidence="12">K(+)/H(+) antiporter that extrudes potassium in exchange for external protons and maintains the internal concentration of potassium under toxic levels.</text>
</comment>
<proteinExistence type="inferred from homology"/>
<dbReference type="PANTHER" id="PTHR32507">
    <property type="entry name" value="NA(+)/H(+) ANTIPORTER 1"/>
    <property type="match status" value="1"/>
</dbReference>
<dbReference type="InterPro" id="IPR005170">
    <property type="entry name" value="Transptr-assoc_dom"/>
</dbReference>
<keyword evidence="9 12" id="KW-1133">Transmembrane helix</keyword>
<feature type="transmembrane region" description="Helical" evidence="12">
    <location>
        <begin position="228"/>
        <end position="249"/>
    </location>
</feature>
<dbReference type="InterPro" id="IPR038770">
    <property type="entry name" value="Na+/solute_symporter_sf"/>
</dbReference>
<dbReference type="Gene3D" id="1.20.1530.20">
    <property type="match status" value="1"/>
</dbReference>
<keyword evidence="8 12" id="KW-0630">Potassium</keyword>
<evidence type="ECO:0000256" key="3">
    <source>
        <dbReference type="ARBA" id="ARBA00022449"/>
    </source>
</evidence>
<dbReference type="EMBL" id="LJQI01000340">
    <property type="protein sequence ID" value="KPX23432.1"/>
    <property type="molecule type" value="Genomic_DNA"/>
</dbReference>
<dbReference type="InterPro" id="IPR036318">
    <property type="entry name" value="FAD-bd_PCMH-like_sf"/>
</dbReference>
<feature type="transmembrane region" description="Helical" evidence="12">
    <location>
        <begin position="337"/>
        <end position="356"/>
    </location>
</feature>
<dbReference type="InterPro" id="IPR006153">
    <property type="entry name" value="Cation/H_exchanger_TM"/>
</dbReference>
<dbReference type="NCBIfam" id="NF003716">
    <property type="entry name" value="PRK05326.1-3"/>
    <property type="match status" value="1"/>
</dbReference>
<name>A0A0P9QFY3_PSEA0</name>
<feature type="transmembrane region" description="Helical" evidence="12">
    <location>
        <begin position="46"/>
        <end position="63"/>
    </location>
</feature>
<comment type="similarity">
    <text evidence="12">Belongs to the monovalent cation:proton antiporter 1 (CPA1) transporter (TC 2.A.36) family. NhaP2 subfamily.</text>
</comment>
<evidence type="ECO:0000313" key="14">
    <source>
        <dbReference type="EMBL" id="KPX23432.1"/>
    </source>
</evidence>
<keyword evidence="2 12" id="KW-0813">Transport</keyword>
<dbReference type="PANTHER" id="PTHR32507:SF7">
    <property type="entry name" value="K(+)_H(+) ANTIPORTER NHAP2"/>
    <property type="match status" value="1"/>
</dbReference>
<dbReference type="GO" id="GO:0015386">
    <property type="term" value="F:potassium:proton antiporter activity"/>
    <property type="evidence" value="ECO:0007669"/>
    <property type="project" value="UniProtKB-UniRule"/>
</dbReference>
<evidence type="ECO:0000256" key="6">
    <source>
        <dbReference type="ARBA" id="ARBA00022538"/>
    </source>
</evidence>
<feature type="transmembrane region" description="Helical" evidence="12">
    <location>
        <begin position="255"/>
        <end position="274"/>
    </location>
</feature>
<dbReference type="PROSITE" id="PS51202">
    <property type="entry name" value="RCK_C"/>
    <property type="match status" value="1"/>
</dbReference>
<feature type="transmembrane region" description="Helical" evidence="12">
    <location>
        <begin position="184"/>
        <end position="207"/>
    </location>
</feature>
<dbReference type="Gene3D" id="3.30.465.10">
    <property type="match status" value="1"/>
</dbReference>